<keyword evidence="2" id="KW-0808">Transferase</keyword>
<proteinExistence type="predicted"/>
<organism evidence="2 3">
    <name type="scientific">Desmophyllum pertusum</name>
    <dbReference type="NCBI Taxonomy" id="174260"/>
    <lineage>
        <taxon>Eukaryota</taxon>
        <taxon>Metazoa</taxon>
        <taxon>Cnidaria</taxon>
        <taxon>Anthozoa</taxon>
        <taxon>Hexacorallia</taxon>
        <taxon>Scleractinia</taxon>
        <taxon>Caryophylliina</taxon>
        <taxon>Caryophylliidae</taxon>
        <taxon>Desmophyllum</taxon>
    </lineage>
</organism>
<keyword evidence="3" id="KW-1185">Reference proteome</keyword>
<dbReference type="AlphaFoldDB" id="A0A9W9YJ04"/>
<keyword evidence="2" id="KW-0012">Acyltransferase</keyword>
<comment type="caution">
    <text evidence="2">The sequence shown here is derived from an EMBL/GenBank/DDBJ whole genome shotgun (WGS) entry which is preliminary data.</text>
</comment>
<dbReference type="EMBL" id="MU827344">
    <property type="protein sequence ID" value="KAJ7352900.1"/>
    <property type="molecule type" value="Genomic_DNA"/>
</dbReference>
<reference evidence="2" key="1">
    <citation type="submission" date="2023-01" db="EMBL/GenBank/DDBJ databases">
        <title>Genome assembly of the deep-sea coral Lophelia pertusa.</title>
        <authorList>
            <person name="Herrera S."/>
            <person name="Cordes E."/>
        </authorList>
    </citation>
    <scope>NUCLEOTIDE SEQUENCE</scope>
    <source>
        <strain evidence="2">USNM1676648</strain>
        <tissue evidence="2">Polyp</tissue>
    </source>
</reference>
<dbReference type="EC" id="2.3.2.26" evidence="2"/>
<sequence length="160" mass="16721">MRALRSDHQADHGRAGGQRNEPAAQGEGSQDGNRPEGGGQEGGNAQQGASTSGAASNEPELPLLSEQITLEELWDTLGECLSELGRTSDSHAVLVLQPAVEAFFLVHGTEKQESGSTQTQGEQPRSGHRLSSVSSEIMPASPGHSPQAPRVPAGRCQSHP</sequence>
<feature type="compositionally biased region" description="Polar residues" evidence="1">
    <location>
        <begin position="114"/>
        <end position="135"/>
    </location>
</feature>
<name>A0A9W9YJ04_9CNID</name>
<evidence type="ECO:0000256" key="1">
    <source>
        <dbReference type="SAM" id="MobiDB-lite"/>
    </source>
</evidence>
<evidence type="ECO:0000313" key="2">
    <source>
        <dbReference type="EMBL" id="KAJ7352900.1"/>
    </source>
</evidence>
<accession>A0A9W9YJ04</accession>
<protein>
    <submittedName>
        <fullName evidence="2">E3 ubiquitin-protein ligase huwe1</fullName>
        <ecNumber evidence="2">2.3.2.26</ecNumber>
    </submittedName>
</protein>
<dbReference type="GO" id="GO:0061630">
    <property type="term" value="F:ubiquitin protein ligase activity"/>
    <property type="evidence" value="ECO:0007669"/>
    <property type="project" value="UniProtKB-EC"/>
</dbReference>
<feature type="region of interest" description="Disordered" evidence="1">
    <location>
        <begin position="1"/>
        <end position="66"/>
    </location>
</feature>
<evidence type="ECO:0000313" key="3">
    <source>
        <dbReference type="Proteomes" id="UP001163046"/>
    </source>
</evidence>
<dbReference type="OrthoDB" id="423283at2759"/>
<feature type="region of interest" description="Disordered" evidence="1">
    <location>
        <begin position="107"/>
        <end position="160"/>
    </location>
</feature>
<feature type="compositionally biased region" description="Basic and acidic residues" evidence="1">
    <location>
        <begin position="1"/>
        <end position="14"/>
    </location>
</feature>
<feature type="compositionally biased region" description="Low complexity" evidence="1">
    <location>
        <begin position="43"/>
        <end position="57"/>
    </location>
</feature>
<dbReference type="Proteomes" id="UP001163046">
    <property type="component" value="Unassembled WGS sequence"/>
</dbReference>
<gene>
    <name evidence="2" type="primary">HUWE1_10</name>
    <name evidence="2" type="ORF">OS493_033166</name>
</gene>